<evidence type="ECO:0000313" key="1">
    <source>
        <dbReference type="EMBL" id="GMS94075.1"/>
    </source>
</evidence>
<sequence length="114" mass="12512">LPLGLLLHLRGNVCESQSGMLCCILSDPSSALLWIRQVSYEFKKKNQILSNSSLSREPTVGDMLYGVRAILSERQSDLSIIRLWPAKVPVSPGLLSSFIRSECALRPMAAVLAV</sequence>
<proteinExistence type="predicted"/>
<evidence type="ECO:0000313" key="2">
    <source>
        <dbReference type="Proteomes" id="UP001432027"/>
    </source>
</evidence>
<keyword evidence="2" id="KW-1185">Reference proteome</keyword>
<dbReference type="Proteomes" id="UP001432027">
    <property type="component" value="Unassembled WGS sequence"/>
</dbReference>
<feature type="non-terminal residue" evidence="1">
    <location>
        <position position="1"/>
    </location>
</feature>
<protein>
    <submittedName>
        <fullName evidence="1">Uncharacterized protein</fullName>
    </submittedName>
</protein>
<name>A0AAV5TI86_9BILA</name>
<dbReference type="EMBL" id="BTSX01000004">
    <property type="protein sequence ID" value="GMS94075.1"/>
    <property type="molecule type" value="Genomic_DNA"/>
</dbReference>
<organism evidence="1 2">
    <name type="scientific">Pristionchus entomophagus</name>
    <dbReference type="NCBI Taxonomy" id="358040"/>
    <lineage>
        <taxon>Eukaryota</taxon>
        <taxon>Metazoa</taxon>
        <taxon>Ecdysozoa</taxon>
        <taxon>Nematoda</taxon>
        <taxon>Chromadorea</taxon>
        <taxon>Rhabditida</taxon>
        <taxon>Rhabditina</taxon>
        <taxon>Diplogasteromorpha</taxon>
        <taxon>Diplogasteroidea</taxon>
        <taxon>Neodiplogasteridae</taxon>
        <taxon>Pristionchus</taxon>
    </lineage>
</organism>
<accession>A0AAV5TI86</accession>
<comment type="caution">
    <text evidence="1">The sequence shown here is derived from an EMBL/GenBank/DDBJ whole genome shotgun (WGS) entry which is preliminary data.</text>
</comment>
<dbReference type="AlphaFoldDB" id="A0AAV5TI86"/>
<reference evidence="1" key="1">
    <citation type="submission" date="2023-10" db="EMBL/GenBank/DDBJ databases">
        <title>Genome assembly of Pristionchus species.</title>
        <authorList>
            <person name="Yoshida K."/>
            <person name="Sommer R.J."/>
        </authorList>
    </citation>
    <scope>NUCLEOTIDE SEQUENCE</scope>
    <source>
        <strain evidence="1">RS0144</strain>
    </source>
</reference>
<gene>
    <name evidence="1" type="ORF">PENTCL1PPCAC_16250</name>
</gene>
<feature type="non-terminal residue" evidence="1">
    <location>
        <position position="114"/>
    </location>
</feature>